<dbReference type="WBParaSite" id="RSKR_0001060300.1">
    <property type="protein sequence ID" value="RSKR_0001060300.1"/>
    <property type="gene ID" value="RSKR_0001060300"/>
</dbReference>
<organism evidence="1 2">
    <name type="scientific">Rhabditophanes sp. KR3021</name>
    <dbReference type="NCBI Taxonomy" id="114890"/>
    <lineage>
        <taxon>Eukaryota</taxon>
        <taxon>Metazoa</taxon>
        <taxon>Ecdysozoa</taxon>
        <taxon>Nematoda</taxon>
        <taxon>Chromadorea</taxon>
        <taxon>Rhabditida</taxon>
        <taxon>Tylenchina</taxon>
        <taxon>Panagrolaimomorpha</taxon>
        <taxon>Strongyloidoidea</taxon>
        <taxon>Alloionematidae</taxon>
        <taxon>Rhabditophanes</taxon>
    </lineage>
</organism>
<accession>A0AC35UGE0</accession>
<evidence type="ECO:0000313" key="2">
    <source>
        <dbReference type="WBParaSite" id="RSKR_0001060300.1"/>
    </source>
</evidence>
<reference evidence="2" key="1">
    <citation type="submission" date="2016-11" db="UniProtKB">
        <authorList>
            <consortium name="WormBaseParasite"/>
        </authorList>
    </citation>
    <scope>IDENTIFICATION</scope>
    <source>
        <strain evidence="2">KR3021</strain>
    </source>
</reference>
<dbReference type="Proteomes" id="UP000095286">
    <property type="component" value="Unplaced"/>
</dbReference>
<proteinExistence type="predicted"/>
<evidence type="ECO:0000313" key="1">
    <source>
        <dbReference type="Proteomes" id="UP000095286"/>
    </source>
</evidence>
<protein>
    <submittedName>
        <fullName evidence="2">BACK domain-containing protein</fullName>
    </submittedName>
</protein>
<sequence>MHASNDFFQNKFIENPDTVEVECKDLTISDMELYIEYIYGQKTFNFFKDTTILRMINVYEAMNDESLLDSIINYSKISGKKMIKMFAYTRENSFEDLYDFFKNNIACCFEAYARKDDFDSADFTTLLDIFNDELVSKNPQETILKCYISWILHKFDERQQYCLELLRRINFRFIDFGKIKKIFDQNKKLSEIDGVSLFIYETLYKRGLFIQPNSKPTDILLTCMDEDENGKIFNYNINSQLFSELASLSEQIFLFDYEDAVGNEIVGEHLLIICQARNFNLLKFNFMTRQILPLKLPGFYDHSQFSTCTINKEVLMFTKTEVKSLDQNKMEWISHHSKIPTELKDHKSVRQDNSVYIVGRDISSTLRFDPREGKFETCSSTLFQGFYSGVCTINDSIMKAGGSFELLDDDGDFEDFVAHGHCEMFDVRTNRWREVAALPTIVREPECCQIENTVKVFDGLNNTYSFDKSTEIWSSNETDILPNFEVCWLNLI</sequence>
<name>A0AC35UGE0_9BILA</name>